<sequence>MGEIWKIPAKETIVNTGDEWLFDLLVTLAEEDRVKVLMIIWRNWQLRNDAMHDKTVPSVAVTSGFLQSYMLSLDQIKHDKGYDMLKGKRDLNPVGGGAQLRQEKRSQEHAPWPPPLEGWIALSLDGSFDAESHMAGAAMLARNSRGEHILSACWFIPHCSSAFEAECMAAREGVSLAVQHSTLPMVI</sequence>
<dbReference type="GO" id="GO:0004523">
    <property type="term" value="F:RNA-DNA hybrid ribonuclease activity"/>
    <property type="evidence" value="ECO:0007669"/>
    <property type="project" value="InterPro"/>
</dbReference>
<evidence type="ECO:0000313" key="2">
    <source>
        <dbReference type="EMBL" id="VAH19030.1"/>
    </source>
</evidence>
<dbReference type="PANTHER" id="PTHR47074">
    <property type="entry name" value="BNAC02G40300D PROTEIN"/>
    <property type="match status" value="1"/>
</dbReference>
<dbReference type="GO" id="GO:0003676">
    <property type="term" value="F:nucleic acid binding"/>
    <property type="evidence" value="ECO:0007669"/>
    <property type="project" value="InterPro"/>
</dbReference>
<dbReference type="InterPro" id="IPR052929">
    <property type="entry name" value="RNase_H-like_EbsB-rel"/>
</dbReference>
<feature type="domain" description="RNase H type-1" evidence="1">
    <location>
        <begin position="125"/>
        <end position="184"/>
    </location>
</feature>
<proteinExistence type="predicted"/>
<dbReference type="AlphaFoldDB" id="A0A9R0QZI4"/>
<evidence type="ECO:0000313" key="3">
    <source>
        <dbReference type="Proteomes" id="UP000324705"/>
    </source>
</evidence>
<gene>
    <name evidence="2" type="ORF">TRITD_1Bv1G147520</name>
</gene>
<dbReference type="Gramene" id="TRITD1Bv1G147520.1">
    <property type="protein sequence ID" value="TRITD1Bv1G147520.1"/>
    <property type="gene ID" value="TRITD1Bv1G147520"/>
</dbReference>
<dbReference type="PANTHER" id="PTHR47074:SF11">
    <property type="entry name" value="REVERSE TRANSCRIPTASE-LIKE PROTEIN"/>
    <property type="match status" value="1"/>
</dbReference>
<evidence type="ECO:0000259" key="1">
    <source>
        <dbReference type="Pfam" id="PF13456"/>
    </source>
</evidence>
<dbReference type="OMA" id="ESHMAGA"/>
<keyword evidence="3" id="KW-1185">Reference proteome</keyword>
<protein>
    <recommendedName>
        <fullName evidence="1">RNase H type-1 domain-containing protein</fullName>
    </recommendedName>
</protein>
<accession>A0A9R0QZI4</accession>
<name>A0A9R0QZI4_TRITD</name>
<dbReference type="Proteomes" id="UP000324705">
    <property type="component" value="Chromosome 1B"/>
</dbReference>
<dbReference type="InterPro" id="IPR012337">
    <property type="entry name" value="RNaseH-like_sf"/>
</dbReference>
<organism evidence="2 3">
    <name type="scientific">Triticum turgidum subsp. durum</name>
    <name type="common">Durum wheat</name>
    <name type="synonym">Triticum durum</name>
    <dbReference type="NCBI Taxonomy" id="4567"/>
    <lineage>
        <taxon>Eukaryota</taxon>
        <taxon>Viridiplantae</taxon>
        <taxon>Streptophyta</taxon>
        <taxon>Embryophyta</taxon>
        <taxon>Tracheophyta</taxon>
        <taxon>Spermatophyta</taxon>
        <taxon>Magnoliopsida</taxon>
        <taxon>Liliopsida</taxon>
        <taxon>Poales</taxon>
        <taxon>Poaceae</taxon>
        <taxon>BOP clade</taxon>
        <taxon>Pooideae</taxon>
        <taxon>Triticodae</taxon>
        <taxon>Triticeae</taxon>
        <taxon>Triticinae</taxon>
        <taxon>Triticum</taxon>
    </lineage>
</organism>
<dbReference type="InterPro" id="IPR002156">
    <property type="entry name" value="RNaseH_domain"/>
</dbReference>
<dbReference type="EMBL" id="LT934112">
    <property type="protein sequence ID" value="VAH19030.1"/>
    <property type="molecule type" value="Genomic_DNA"/>
</dbReference>
<dbReference type="SUPFAM" id="SSF53098">
    <property type="entry name" value="Ribonuclease H-like"/>
    <property type="match status" value="1"/>
</dbReference>
<reference evidence="2 3" key="1">
    <citation type="submission" date="2017-09" db="EMBL/GenBank/DDBJ databases">
        <authorList>
            <consortium name="International Durum Wheat Genome Sequencing Consortium (IDWGSC)"/>
            <person name="Milanesi L."/>
        </authorList>
    </citation>
    <scope>NUCLEOTIDE SEQUENCE [LARGE SCALE GENOMIC DNA]</scope>
    <source>
        <strain evidence="3">cv. Svevo</strain>
    </source>
</reference>
<dbReference type="Pfam" id="PF13456">
    <property type="entry name" value="RVT_3"/>
    <property type="match status" value="1"/>
</dbReference>